<dbReference type="PANTHER" id="PTHR10050:SF46">
    <property type="entry name" value="PROTEIN O-MANNOSYL-TRANSFERASE 2"/>
    <property type="match status" value="1"/>
</dbReference>
<keyword evidence="14" id="KW-1185">Reference proteome</keyword>
<feature type="transmembrane region" description="Helical" evidence="10">
    <location>
        <begin position="155"/>
        <end position="172"/>
    </location>
</feature>
<dbReference type="EMBL" id="CP001814">
    <property type="protein sequence ID" value="ACZ91267.1"/>
    <property type="molecule type" value="Genomic_DNA"/>
</dbReference>
<dbReference type="KEGG" id="sro:Sros_8625"/>
<organism evidence="13 14">
    <name type="scientific">Streptosporangium roseum (strain ATCC 12428 / DSM 43021 / JCM 3005 / KCTC 9067 / NCIMB 10171 / NRRL 2505 / NI 9100)</name>
    <dbReference type="NCBI Taxonomy" id="479432"/>
    <lineage>
        <taxon>Bacteria</taxon>
        <taxon>Bacillati</taxon>
        <taxon>Actinomycetota</taxon>
        <taxon>Actinomycetes</taxon>
        <taxon>Streptosporangiales</taxon>
        <taxon>Streptosporangiaceae</taxon>
        <taxon>Streptosporangium</taxon>
    </lineage>
</organism>
<keyword evidence="10" id="KW-1003">Cell membrane</keyword>
<dbReference type="GO" id="GO:0004169">
    <property type="term" value="F:dolichyl-phosphate-mannose-protein mannosyltransferase activity"/>
    <property type="evidence" value="ECO:0007669"/>
    <property type="project" value="UniProtKB-UniRule"/>
</dbReference>
<keyword evidence="8 10" id="KW-0472">Membrane</keyword>
<dbReference type="CAZy" id="GT39">
    <property type="family name" value="Glycosyltransferase Family 39"/>
</dbReference>
<evidence type="ECO:0000256" key="5">
    <source>
        <dbReference type="ARBA" id="ARBA00022679"/>
    </source>
</evidence>
<evidence type="ECO:0000256" key="9">
    <source>
        <dbReference type="ARBA" id="ARBA00093617"/>
    </source>
</evidence>
<reference evidence="13 14" key="1">
    <citation type="journal article" date="2010" name="Stand. Genomic Sci.">
        <title>Complete genome sequence of Streptosporangium roseum type strain (NI 9100).</title>
        <authorList>
            <person name="Nolan M."/>
            <person name="Sikorski J."/>
            <person name="Jando M."/>
            <person name="Lucas S."/>
            <person name="Lapidus A."/>
            <person name="Glavina Del Rio T."/>
            <person name="Chen F."/>
            <person name="Tice H."/>
            <person name="Pitluck S."/>
            <person name="Cheng J.F."/>
            <person name="Chertkov O."/>
            <person name="Sims D."/>
            <person name="Meincke L."/>
            <person name="Brettin T."/>
            <person name="Han C."/>
            <person name="Detter J.C."/>
            <person name="Bruce D."/>
            <person name="Goodwin L."/>
            <person name="Land M."/>
            <person name="Hauser L."/>
            <person name="Chang Y.J."/>
            <person name="Jeffries C.D."/>
            <person name="Ivanova N."/>
            <person name="Mavromatis K."/>
            <person name="Mikhailova N."/>
            <person name="Chen A."/>
            <person name="Palaniappan K."/>
            <person name="Chain P."/>
            <person name="Rohde M."/>
            <person name="Goker M."/>
            <person name="Bristow J."/>
            <person name="Eisen J.A."/>
            <person name="Markowitz V."/>
            <person name="Hugenholtz P."/>
            <person name="Kyrpides N.C."/>
            <person name="Klenk H.P."/>
        </authorList>
    </citation>
    <scope>NUCLEOTIDE SEQUENCE [LARGE SCALE GENOMIC DNA]</scope>
    <source>
        <strain evidence="14">ATCC 12428 / DSM 43021 / JCM 3005 / NI 9100</strain>
    </source>
</reference>
<comment type="function">
    <text evidence="10">Protein O-mannosyltransferase that catalyzes the transfer of a single mannose residue from a polyprenol phospho-mannosyl lipidic donor to the hydroxyl group of selected serine and threonine residues in acceptor proteins.</text>
</comment>
<keyword evidence="6 10" id="KW-0812">Transmembrane</keyword>
<evidence type="ECO:0000256" key="3">
    <source>
        <dbReference type="ARBA" id="ARBA00007222"/>
    </source>
</evidence>
<feature type="transmembrane region" description="Helical" evidence="10">
    <location>
        <begin position="417"/>
        <end position="436"/>
    </location>
</feature>
<evidence type="ECO:0000313" key="13">
    <source>
        <dbReference type="EMBL" id="ACZ91267.1"/>
    </source>
</evidence>
<evidence type="ECO:0000256" key="7">
    <source>
        <dbReference type="ARBA" id="ARBA00022989"/>
    </source>
</evidence>
<keyword evidence="4 10" id="KW-0328">Glycosyltransferase</keyword>
<dbReference type="InterPro" id="IPR003342">
    <property type="entry name" value="ArnT-like_N"/>
</dbReference>
<sequence length="520" mass="57152">MGSTRNRLLPPMPGNVLWGWLGPLLVAGFGAILRFSGLGRPHAVVFDETFYVKDAFALITYGVERASHGKVEDPVADRMLVAGNTDIWVRCTPPEADPCPLYVAHPPLGKWMIGVGEQVFGMTPFGWRFAGALVGVVSILILARTARRMTRSTMLGCLAGFLLAIEGLHLVLSRTALLDIFLMFFVLAGFACLVVDRDRARGRLVDWYETSPLSEHGPWLGLRPWRIAAGLCLGAACAVKWSGIFFLVAFAVMSLVWDAGARRAVGLRRPYGGMFGKDLPTALTAMAAAPAIAYVASWSGWFASPLGWGRNWAQATSQGPAYFVFDSVRSWLNYHFQVLGYHTDLATPHGYQSEPWSWPLLLRPVAFFWETPKSGCGTDSCAQEVLGVGTPVIWYGGLAALIAMIAWYVATRDWRAGAVLLSYAAGWLPWFYWAIADNRTMYLFYAIPMVPFMILAIVLAAGLVIGKADAAPNRRAVGAAFAGAFMILALINFAWLHPVLVAEIIPHGQWWTRMLFSRWA</sequence>
<evidence type="ECO:0000259" key="12">
    <source>
        <dbReference type="Pfam" id="PF16192"/>
    </source>
</evidence>
<accession>D2B433</accession>
<feature type="transmembrane region" description="Helical" evidence="10">
    <location>
        <begin position="178"/>
        <end position="196"/>
    </location>
</feature>
<feature type="transmembrane region" description="Helical" evidence="10">
    <location>
        <begin position="12"/>
        <end position="33"/>
    </location>
</feature>
<keyword evidence="5 10" id="KW-0808">Transferase</keyword>
<evidence type="ECO:0000256" key="2">
    <source>
        <dbReference type="ARBA" id="ARBA00004922"/>
    </source>
</evidence>
<dbReference type="InterPro" id="IPR027005">
    <property type="entry name" value="PMT-like"/>
</dbReference>
<dbReference type="Proteomes" id="UP000002029">
    <property type="component" value="Chromosome"/>
</dbReference>
<dbReference type="EC" id="2.4.1.-" evidence="10"/>
<feature type="transmembrane region" description="Helical" evidence="10">
    <location>
        <begin position="125"/>
        <end position="143"/>
    </location>
</feature>
<dbReference type="STRING" id="479432.Sros_8625"/>
<feature type="domain" description="ArnT-like N-terminal" evidence="11">
    <location>
        <begin position="28"/>
        <end position="257"/>
    </location>
</feature>
<dbReference type="PANTHER" id="PTHR10050">
    <property type="entry name" value="DOLICHYL-PHOSPHATE-MANNOSE--PROTEIN MANNOSYLTRANSFERASE"/>
    <property type="match status" value="1"/>
</dbReference>
<dbReference type="InterPro" id="IPR032421">
    <property type="entry name" value="PMT_4TMC"/>
</dbReference>
<feature type="transmembrane region" description="Helical" evidence="10">
    <location>
        <begin position="282"/>
        <end position="303"/>
    </location>
</feature>
<proteinExistence type="inferred from homology"/>
<protein>
    <recommendedName>
        <fullName evidence="9 10">Polyprenol-phosphate-mannose--protein mannosyltransferase</fullName>
        <ecNumber evidence="10">2.4.1.-</ecNumber>
    </recommendedName>
</protein>
<comment type="pathway">
    <text evidence="2 10">Protein modification; protein glycosylation.</text>
</comment>
<dbReference type="GO" id="GO:0012505">
    <property type="term" value="C:endomembrane system"/>
    <property type="evidence" value="ECO:0007669"/>
    <property type="project" value="UniProtKB-SubCell"/>
</dbReference>
<evidence type="ECO:0000256" key="1">
    <source>
        <dbReference type="ARBA" id="ARBA00004127"/>
    </source>
</evidence>
<evidence type="ECO:0000256" key="10">
    <source>
        <dbReference type="RuleBase" id="RU367007"/>
    </source>
</evidence>
<feature type="domain" description="Protein O-mannosyl-transferase C-terminal four TM" evidence="12">
    <location>
        <begin position="329"/>
        <end position="519"/>
    </location>
</feature>
<dbReference type="GO" id="GO:0005886">
    <property type="term" value="C:plasma membrane"/>
    <property type="evidence" value="ECO:0007669"/>
    <property type="project" value="UniProtKB-SubCell"/>
</dbReference>
<evidence type="ECO:0000256" key="6">
    <source>
        <dbReference type="ARBA" id="ARBA00022692"/>
    </source>
</evidence>
<dbReference type="AlphaFoldDB" id="D2B433"/>
<feature type="transmembrane region" description="Helical" evidence="10">
    <location>
        <begin position="242"/>
        <end position="261"/>
    </location>
</feature>
<comment type="subcellular location">
    <subcellularLocation>
        <location evidence="10">Cell membrane</location>
    </subcellularLocation>
    <subcellularLocation>
        <location evidence="1">Endomembrane system</location>
        <topology evidence="1">Multi-pass membrane protein</topology>
    </subcellularLocation>
</comment>
<dbReference type="Pfam" id="PF16192">
    <property type="entry name" value="PMT_4TMC"/>
    <property type="match status" value="1"/>
</dbReference>
<feature type="transmembrane region" description="Helical" evidence="10">
    <location>
        <begin position="477"/>
        <end position="496"/>
    </location>
</feature>
<feature type="transmembrane region" description="Helical" evidence="10">
    <location>
        <begin position="442"/>
        <end position="465"/>
    </location>
</feature>
<dbReference type="eggNOG" id="COG1928">
    <property type="taxonomic scope" value="Bacteria"/>
</dbReference>
<evidence type="ECO:0000256" key="8">
    <source>
        <dbReference type="ARBA" id="ARBA00023136"/>
    </source>
</evidence>
<comment type="similarity">
    <text evidence="3 10">Belongs to the glycosyltransferase 39 family.</text>
</comment>
<dbReference type="HOGENOM" id="CLU_021079_0_0_11"/>
<dbReference type="UniPathway" id="UPA00378"/>
<dbReference type="Pfam" id="PF02366">
    <property type="entry name" value="PMT"/>
    <property type="match status" value="1"/>
</dbReference>
<evidence type="ECO:0000313" key="14">
    <source>
        <dbReference type="Proteomes" id="UP000002029"/>
    </source>
</evidence>
<feature type="transmembrane region" description="Helical" evidence="10">
    <location>
        <begin position="392"/>
        <end position="410"/>
    </location>
</feature>
<name>D2B433_STRRD</name>
<keyword evidence="7 10" id="KW-1133">Transmembrane helix</keyword>
<gene>
    <name evidence="13" type="ordered locus">Sros_8625</name>
</gene>
<evidence type="ECO:0000259" key="11">
    <source>
        <dbReference type="Pfam" id="PF02366"/>
    </source>
</evidence>
<evidence type="ECO:0000256" key="4">
    <source>
        <dbReference type="ARBA" id="ARBA00022676"/>
    </source>
</evidence>